<dbReference type="SUPFAM" id="SSF51735">
    <property type="entry name" value="NAD(P)-binding Rossmann-fold domains"/>
    <property type="match status" value="1"/>
</dbReference>
<evidence type="ECO:0000313" key="3">
    <source>
        <dbReference type="Proteomes" id="UP001302745"/>
    </source>
</evidence>
<dbReference type="InterPro" id="IPR002347">
    <property type="entry name" value="SDR_fam"/>
</dbReference>
<dbReference type="Proteomes" id="UP001302745">
    <property type="component" value="Unassembled WGS sequence"/>
</dbReference>
<name>A0AAN6VNB7_9PEZI</name>
<dbReference type="Gene3D" id="3.40.50.720">
    <property type="entry name" value="NAD(P)-binding Rossmann-like Domain"/>
    <property type="match status" value="1"/>
</dbReference>
<keyword evidence="3" id="KW-1185">Reference proteome</keyword>
<dbReference type="InterPro" id="IPR036291">
    <property type="entry name" value="NAD(P)-bd_dom_sf"/>
</dbReference>
<comment type="caution">
    <text evidence="2">The sequence shown here is derived from an EMBL/GenBank/DDBJ whole genome shotgun (WGS) entry which is preliminary data.</text>
</comment>
<proteinExistence type="predicted"/>
<evidence type="ECO:0000256" key="1">
    <source>
        <dbReference type="ARBA" id="ARBA00023002"/>
    </source>
</evidence>
<dbReference type="InterPro" id="IPR052228">
    <property type="entry name" value="Sec_Metab_Biosynth_Oxidored"/>
</dbReference>
<dbReference type="Pfam" id="PF00106">
    <property type="entry name" value="adh_short"/>
    <property type="match status" value="1"/>
</dbReference>
<dbReference type="AlphaFoldDB" id="A0AAN6VNB7"/>
<protein>
    <recommendedName>
        <fullName evidence="4">NAD(P)-binding protein</fullName>
    </recommendedName>
</protein>
<dbReference type="GO" id="GO:0016491">
    <property type="term" value="F:oxidoreductase activity"/>
    <property type="evidence" value="ECO:0007669"/>
    <property type="project" value="UniProtKB-KW"/>
</dbReference>
<evidence type="ECO:0000313" key="2">
    <source>
        <dbReference type="EMBL" id="KAK4153465.1"/>
    </source>
</evidence>
<evidence type="ECO:0008006" key="4">
    <source>
        <dbReference type="Google" id="ProtNLM"/>
    </source>
</evidence>
<sequence>MKQNAITQANKAFTNEHHDGSVCVFAGGTNGIGANTLEKLVQMLRSATFYVIGGSTARFADQRATLERLNPNAKIVFFEGDVTLLSDVDTFAKTVLDAETKVDYLFMSPGRLPLAGAEYTTEGLEVSFTLSYYARMRLTANLLPRLLAAPRARVLSVLNGGKEGVFREDDLGLVDNWSSLAVMAQYTTVTTLAFDHLAAQNKTFTFLQAYPGLVRTGISNLVAPSGSGIGRRAYVAVVGRFVGMLALLFGMTPVASGERHAYHLTSSAFGPGMWRVDDQSEVAKGTEVLKYRAAGWPKRIWEFTVSVFDKI</sequence>
<organism evidence="2 3">
    <name type="scientific">Chaetomidium leptoderma</name>
    <dbReference type="NCBI Taxonomy" id="669021"/>
    <lineage>
        <taxon>Eukaryota</taxon>
        <taxon>Fungi</taxon>
        <taxon>Dikarya</taxon>
        <taxon>Ascomycota</taxon>
        <taxon>Pezizomycotina</taxon>
        <taxon>Sordariomycetes</taxon>
        <taxon>Sordariomycetidae</taxon>
        <taxon>Sordariales</taxon>
        <taxon>Chaetomiaceae</taxon>
        <taxon>Chaetomidium</taxon>
    </lineage>
</organism>
<dbReference type="PANTHER" id="PTHR47534">
    <property type="entry name" value="YALI0E05731P"/>
    <property type="match status" value="1"/>
</dbReference>
<dbReference type="EMBL" id="MU856940">
    <property type="protein sequence ID" value="KAK4153465.1"/>
    <property type="molecule type" value="Genomic_DNA"/>
</dbReference>
<accession>A0AAN6VNB7</accession>
<gene>
    <name evidence="2" type="ORF">C8A00DRAFT_43645</name>
</gene>
<reference evidence="2" key="1">
    <citation type="journal article" date="2023" name="Mol. Phylogenet. Evol.">
        <title>Genome-scale phylogeny and comparative genomics of the fungal order Sordariales.</title>
        <authorList>
            <person name="Hensen N."/>
            <person name="Bonometti L."/>
            <person name="Westerberg I."/>
            <person name="Brannstrom I.O."/>
            <person name="Guillou S."/>
            <person name="Cros-Aarteil S."/>
            <person name="Calhoun S."/>
            <person name="Haridas S."/>
            <person name="Kuo A."/>
            <person name="Mondo S."/>
            <person name="Pangilinan J."/>
            <person name="Riley R."/>
            <person name="LaButti K."/>
            <person name="Andreopoulos B."/>
            <person name="Lipzen A."/>
            <person name="Chen C."/>
            <person name="Yan M."/>
            <person name="Daum C."/>
            <person name="Ng V."/>
            <person name="Clum A."/>
            <person name="Steindorff A."/>
            <person name="Ohm R.A."/>
            <person name="Martin F."/>
            <person name="Silar P."/>
            <person name="Natvig D.O."/>
            <person name="Lalanne C."/>
            <person name="Gautier V."/>
            <person name="Ament-Velasquez S.L."/>
            <person name="Kruys A."/>
            <person name="Hutchinson M.I."/>
            <person name="Powell A.J."/>
            <person name="Barry K."/>
            <person name="Miller A.N."/>
            <person name="Grigoriev I.V."/>
            <person name="Debuchy R."/>
            <person name="Gladieux P."/>
            <person name="Hiltunen Thoren M."/>
            <person name="Johannesson H."/>
        </authorList>
    </citation>
    <scope>NUCLEOTIDE SEQUENCE</scope>
    <source>
        <strain evidence="2">CBS 538.74</strain>
    </source>
</reference>
<keyword evidence="1" id="KW-0560">Oxidoreductase</keyword>
<dbReference type="PANTHER" id="PTHR47534:SF3">
    <property type="entry name" value="ALCOHOL DEHYDROGENASE-LIKE C-TERMINAL DOMAIN-CONTAINING PROTEIN"/>
    <property type="match status" value="1"/>
</dbReference>
<reference evidence="2" key="2">
    <citation type="submission" date="2023-05" db="EMBL/GenBank/DDBJ databases">
        <authorList>
            <consortium name="Lawrence Berkeley National Laboratory"/>
            <person name="Steindorff A."/>
            <person name="Hensen N."/>
            <person name="Bonometti L."/>
            <person name="Westerberg I."/>
            <person name="Brannstrom I.O."/>
            <person name="Guillou S."/>
            <person name="Cros-Aarteil S."/>
            <person name="Calhoun S."/>
            <person name="Haridas S."/>
            <person name="Kuo A."/>
            <person name="Mondo S."/>
            <person name="Pangilinan J."/>
            <person name="Riley R."/>
            <person name="Labutti K."/>
            <person name="Andreopoulos B."/>
            <person name="Lipzen A."/>
            <person name="Chen C."/>
            <person name="Yanf M."/>
            <person name="Daum C."/>
            <person name="Ng V."/>
            <person name="Clum A."/>
            <person name="Ohm R."/>
            <person name="Martin F."/>
            <person name="Silar P."/>
            <person name="Natvig D."/>
            <person name="Lalanne C."/>
            <person name="Gautier V."/>
            <person name="Ament-Velasquez S.L."/>
            <person name="Kruys A."/>
            <person name="Hutchinson M.I."/>
            <person name="Powell A.J."/>
            <person name="Barry K."/>
            <person name="Miller A.N."/>
            <person name="Grigoriev I.V."/>
            <person name="Debuchy R."/>
            <person name="Gladieux P."/>
            <person name="Thoren M.H."/>
            <person name="Johannesson H."/>
        </authorList>
    </citation>
    <scope>NUCLEOTIDE SEQUENCE</scope>
    <source>
        <strain evidence="2">CBS 538.74</strain>
    </source>
</reference>